<dbReference type="InterPro" id="IPR058264">
    <property type="entry name" value="DUF7958"/>
</dbReference>
<dbReference type="Pfam" id="PF25858">
    <property type="entry name" value="DUF7958"/>
    <property type="match status" value="1"/>
</dbReference>
<evidence type="ECO:0000313" key="2">
    <source>
        <dbReference type="EMBL" id="EMA39865.1"/>
    </source>
</evidence>
<dbReference type="eggNOG" id="arCOG10872">
    <property type="taxonomic scope" value="Archaea"/>
</dbReference>
<evidence type="ECO:0000256" key="1">
    <source>
        <dbReference type="SAM" id="MobiDB-lite"/>
    </source>
</evidence>
<dbReference type="OrthoDB" id="201005at2157"/>
<reference evidence="2 3" key="1">
    <citation type="journal article" date="2014" name="PLoS Genet.">
        <title>Phylogenetically driven sequencing of extremely halophilic archaea reveals strategies for static and dynamic osmo-response.</title>
        <authorList>
            <person name="Becker E.A."/>
            <person name="Seitzer P.M."/>
            <person name="Tritt A."/>
            <person name="Larsen D."/>
            <person name="Krusor M."/>
            <person name="Yao A.I."/>
            <person name="Wu D."/>
            <person name="Madern D."/>
            <person name="Eisen J.A."/>
            <person name="Darling A.E."/>
            <person name="Facciotti M.T."/>
        </authorList>
    </citation>
    <scope>NUCLEOTIDE SEQUENCE [LARGE SCALE GENOMIC DNA]</scope>
    <source>
        <strain evidence="2 3">JCM 10879</strain>
    </source>
</reference>
<dbReference type="AlphaFoldDB" id="M0M663"/>
<feature type="region of interest" description="Disordered" evidence="1">
    <location>
        <begin position="30"/>
        <end position="59"/>
    </location>
</feature>
<name>M0M663_9EURY</name>
<dbReference type="Proteomes" id="UP000011607">
    <property type="component" value="Unassembled WGS sequence"/>
</dbReference>
<dbReference type="STRING" id="1227454.C446_08084"/>
<dbReference type="EMBL" id="AOMA01000078">
    <property type="protein sequence ID" value="EMA39865.1"/>
    <property type="molecule type" value="Genomic_DNA"/>
</dbReference>
<dbReference type="RefSeq" id="WP_006672552.1">
    <property type="nucleotide sequence ID" value="NZ_AOMA01000078.1"/>
</dbReference>
<comment type="caution">
    <text evidence="2">The sequence shown here is derived from an EMBL/GenBank/DDBJ whole genome shotgun (WGS) entry which is preliminary data.</text>
</comment>
<accession>M0M663</accession>
<gene>
    <name evidence="2" type="ORF">C446_08084</name>
</gene>
<proteinExistence type="predicted"/>
<keyword evidence="3" id="KW-1185">Reference proteome</keyword>
<evidence type="ECO:0000313" key="3">
    <source>
        <dbReference type="Proteomes" id="UP000011607"/>
    </source>
</evidence>
<sequence length="312" mass="35043">MDAKIIGEDENGFGVAVTDNNSVDHTISVGFEGDIQGHGQDGYPDNPPERTNQEDESISQARRFAKYHVYREKGYDTLSPPNNPDRIAGVLLALLELEWEAVEEYFETLHRQTVSHEREDITAPLDLPEGIERKGPMYKQGIYLEEDLSTITADLEDPPVDAIDEEVIAELTSSDQTTEENFFSIGQALLDQSPITDLTIEGVSGVHTSYTDDSGSEQVIEGDDPFDREPDACLELMPTNFDLPGFRFYMGLNLICQIRDCYIGMGVEPPAQYRVLGQGKYKYTGKYHYFDCYPEYHNHEADVPGYVPPVPL</sequence>
<organism evidence="2 3">
    <name type="scientific">Halobiforma nitratireducens JCM 10879</name>
    <dbReference type="NCBI Taxonomy" id="1227454"/>
    <lineage>
        <taxon>Archaea</taxon>
        <taxon>Methanobacteriati</taxon>
        <taxon>Methanobacteriota</taxon>
        <taxon>Stenosarchaea group</taxon>
        <taxon>Halobacteria</taxon>
        <taxon>Halobacteriales</taxon>
        <taxon>Natrialbaceae</taxon>
        <taxon>Halobiforma</taxon>
    </lineage>
</organism>
<protein>
    <submittedName>
        <fullName evidence="2">Uncharacterized protein</fullName>
    </submittedName>
</protein>